<dbReference type="PANTHER" id="PTHR36454">
    <property type="entry name" value="LMO2823 PROTEIN"/>
    <property type="match status" value="1"/>
</dbReference>
<dbReference type="Pfam" id="PF06245">
    <property type="entry name" value="DUF1015"/>
    <property type="match status" value="1"/>
</dbReference>
<dbReference type="KEGG" id="pcor:KS4_31390"/>
<dbReference type="RefSeq" id="WP_145079821.1">
    <property type="nucleotide sequence ID" value="NZ_CP036425.1"/>
</dbReference>
<name>A0A517YXW3_9BACT</name>
<organism evidence="1 2">
    <name type="scientific">Poriferisphaera corsica</name>
    <dbReference type="NCBI Taxonomy" id="2528020"/>
    <lineage>
        <taxon>Bacteria</taxon>
        <taxon>Pseudomonadati</taxon>
        <taxon>Planctomycetota</taxon>
        <taxon>Phycisphaerae</taxon>
        <taxon>Phycisphaerales</taxon>
        <taxon>Phycisphaeraceae</taxon>
        <taxon>Poriferisphaera</taxon>
    </lineage>
</organism>
<proteinExistence type="predicted"/>
<dbReference type="AlphaFoldDB" id="A0A517YXW3"/>
<dbReference type="PANTHER" id="PTHR36454:SF1">
    <property type="entry name" value="DUF1015 DOMAIN-CONTAINING PROTEIN"/>
    <property type="match status" value="1"/>
</dbReference>
<protein>
    <recommendedName>
        <fullName evidence="3">DUF1015 domain-containing protein</fullName>
    </recommendedName>
</protein>
<sequence>MPLLQPIKALTYSIGSGEDISDLIAPPYDVLDEGPKQQLLSQSPNNIVAVDLPVTPPKTVGPDEKYNDAANLFKQWIDAGILKQSPKPAIYLYEQQYTAQGKSHARRGMFAALKLEEFNQSNGIFRHEMTIQGGLDDRYKLMNATQSQLSPIFGVYSDSQKQVADQLESIYTTNPSFTGTTENDNVLHRVWIVDDESLIDSLQSFFKTAPVYIADGHHRYTTALNYHKNNPNNPDASTCLFVLVAAEDPGMIVLPTHRVITGMTDFSIEKFLTIAAKRSDIIVHATKHSPDELAELENTLPGAGNHAMALYDPQTKTTYTISTTSPDPLANITPDKPEVWRTLDVAILQHLLVEEILKPNFATNPDDVGYKYTADINDFRNLTEQTDDNDQPRLGIIVQYTPLQSVMGVSLADEVMPAKSTYFFPKLATGLVINPLTPLD</sequence>
<dbReference type="PIRSF" id="PIRSF033563">
    <property type="entry name" value="UCP033563"/>
    <property type="match status" value="1"/>
</dbReference>
<dbReference type="OrthoDB" id="9781616at2"/>
<gene>
    <name evidence="1" type="ORF">KS4_31390</name>
</gene>
<evidence type="ECO:0000313" key="2">
    <source>
        <dbReference type="Proteomes" id="UP000317369"/>
    </source>
</evidence>
<dbReference type="Proteomes" id="UP000317369">
    <property type="component" value="Chromosome"/>
</dbReference>
<dbReference type="InterPro" id="IPR008323">
    <property type="entry name" value="UCP033563"/>
</dbReference>
<keyword evidence="2" id="KW-1185">Reference proteome</keyword>
<evidence type="ECO:0000313" key="1">
    <source>
        <dbReference type="EMBL" id="QDU35061.1"/>
    </source>
</evidence>
<evidence type="ECO:0008006" key="3">
    <source>
        <dbReference type="Google" id="ProtNLM"/>
    </source>
</evidence>
<dbReference type="EMBL" id="CP036425">
    <property type="protein sequence ID" value="QDU35061.1"/>
    <property type="molecule type" value="Genomic_DNA"/>
</dbReference>
<accession>A0A517YXW3</accession>
<reference evidence="1 2" key="1">
    <citation type="submission" date="2019-02" db="EMBL/GenBank/DDBJ databases">
        <title>Deep-cultivation of Planctomycetes and their phenomic and genomic characterization uncovers novel biology.</title>
        <authorList>
            <person name="Wiegand S."/>
            <person name="Jogler M."/>
            <person name="Boedeker C."/>
            <person name="Pinto D."/>
            <person name="Vollmers J."/>
            <person name="Rivas-Marin E."/>
            <person name="Kohn T."/>
            <person name="Peeters S.H."/>
            <person name="Heuer A."/>
            <person name="Rast P."/>
            <person name="Oberbeckmann S."/>
            <person name="Bunk B."/>
            <person name="Jeske O."/>
            <person name="Meyerdierks A."/>
            <person name="Storesund J.E."/>
            <person name="Kallscheuer N."/>
            <person name="Luecker S."/>
            <person name="Lage O.M."/>
            <person name="Pohl T."/>
            <person name="Merkel B.J."/>
            <person name="Hornburger P."/>
            <person name="Mueller R.-W."/>
            <person name="Bruemmer F."/>
            <person name="Labrenz M."/>
            <person name="Spormann A.M."/>
            <person name="Op den Camp H."/>
            <person name="Overmann J."/>
            <person name="Amann R."/>
            <person name="Jetten M.S.M."/>
            <person name="Mascher T."/>
            <person name="Medema M.H."/>
            <person name="Devos D.P."/>
            <person name="Kaster A.-K."/>
            <person name="Ovreas L."/>
            <person name="Rohde M."/>
            <person name="Galperin M.Y."/>
            <person name="Jogler C."/>
        </authorList>
    </citation>
    <scope>NUCLEOTIDE SEQUENCE [LARGE SCALE GENOMIC DNA]</scope>
    <source>
        <strain evidence="1 2">KS4</strain>
    </source>
</reference>